<dbReference type="InterPro" id="IPR017853">
    <property type="entry name" value="GH"/>
</dbReference>
<dbReference type="Proteomes" id="UP000663870">
    <property type="component" value="Unassembled WGS sequence"/>
</dbReference>
<keyword evidence="5 10" id="KW-0732">Signal</keyword>
<proteinExistence type="inferred from homology"/>
<evidence type="ECO:0000256" key="2">
    <source>
        <dbReference type="ARBA" id="ARBA00007495"/>
    </source>
</evidence>
<comment type="caution">
    <text evidence="12">The sequence shown here is derived from an EMBL/GenBank/DDBJ whole genome shotgun (WGS) entry which is preliminary data.</text>
</comment>
<dbReference type="AlphaFoldDB" id="A0A815EQK6"/>
<evidence type="ECO:0000313" key="13">
    <source>
        <dbReference type="EMBL" id="CAF1411670.1"/>
    </source>
</evidence>
<evidence type="ECO:0000313" key="12">
    <source>
        <dbReference type="EMBL" id="CAF1313524.1"/>
    </source>
</evidence>
<dbReference type="Proteomes" id="UP000663889">
    <property type="component" value="Unassembled WGS sequence"/>
</dbReference>
<accession>A0A815EQK6</accession>
<dbReference type="GO" id="GO:0031176">
    <property type="term" value="F:endo-1,4-beta-xylanase activity"/>
    <property type="evidence" value="ECO:0007669"/>
    <property type="project" value="UniProtKB-EC"/>
</dbReference>
<keyword evidence="7" id="KW-0119">Carbohydrate metabolism</keyword>
<feature type="chain" id="PRO_5035605279" description="endo-1,4-beta-xylanase" evidence="10">
    <location>
        <begin position="22"/>
        <end position="508"/>
    </location>
</feature>
<evidence type="ECO:0000256" key="5">
    <source>
        <dbReference type="ARBA" id="ARBA00022729"/>
    </source>
</evidence>
<keyword evidence="6" id="KW-0378">Hydrolase</keyword>
<evidence type="ECO:0000256" key="1">
    <source>
        <dbReference type="ARBA" id="ARBA00000681"/>
    </source>
</evidence>
<organism evidence="12 16">
    <name type="scientific">Rotaria sordida</name>
    <dbReference type="NCBI Taxonomy" id="392033"/>
    <lineage>
        <taxon>Eukaryota</taxon>
        <taxon>Metazoa</taxon>
        <taxon>Spiralia</taxon>
        <taxon>Gnathifera</taxon>
        <taxon>Rotifera</taxon>
        <taxon>Eurotatoria</taxon>
        <taxon>Bdelloidea</taxon>
        <taxon>Philodinida</taxon>
        <taxon>Philodinidae</taxon>
        <taxon>Rotaria</taxon>
    </lineage>
</organism>
<dbReference type="Proteomes" id="UP000663874">
    <property type="component" value="Unassembled WGS sequence"/>
</dbReference>
<comment type="catalytic activity">
    <reaction evidence="1">
        <text>Endohydrolysis of (1-&gt;4)-beta-D-xylosidic linkages in xylans.</text>
        <dbReference type="EC" id="3.2.1.8"/>
    </reaction>
</comment>
<evidence type="ECO:0000256" key="3">
    <source>
        <dbReference type="ARBA" id="ARBA00012590"/>
    </source>
</evidence>
<dbReference type="SUPFAM" id="SSF50370">
    <property type="entry name" value="Ricin B-like lectins"/>
    <property type="match status" value="1"/>
</dbReference>
<dbReference type="EMBL" id="CAJNOH010002863">
    <property type="protein sequence ID" value="CAF1313524.1"/>
    <property type="molecule type" value="Genomic_DNA"/>
</dbReference>
<dbReference type="CDD" id="cd00161">
    <property type="entry name" value="beta-trefoil_Ricin-like"/>
    <property type="match status" value="1"/>
</dbReference>
<evidence type="ECO:0000256" key="10">
    <source>
        <dbReference type="SAM" id="SignalP"/>
    </source>
</evidence>
<protein>
    <recommendedName>
        <fullName evidence="3">endo-1,4-beta-xylanase</fullName>
        <ecNumber evidence="3">3.2.1.8</ecNumber>
    </recommendedName>
</protein>
<evidence type="ECO:0000259" key="11">
    <source>
        <dbReference type="PROSITE" id="PS51760"/>
    </source>
</evidence>
<dbReference type="GO" id="GO:0045493">
    <property type="term" value="P:xylan catabolic process"/>
    <property type="evidence" value="ECO:0007669"/>
    <property type="project" value="UniProtKB-KW"/>
</dbReference>
<dbReference type="PANTHER" id="PTHR31490">
    <property type="entry name" value="GLYCOSYL HYDROLASE"/>
    <property type="match status" value="1"/>
</dbReference>
<evidence type="ECO:0000313" key="15">
    <source>
        <dbReference type="EMBL" id="CAF3935582.1"/>
    </source>
</evidence>
<gene>
    <name evidence="15" type="ORF">FNK824_LOCUS22382</name>
    <name evidence="14" type="ORF">JXQ802_LOCUS46304</name>
    <name evidence="12" type="ORF">PYM288_LOCUS30540</name>
    <name evidence="13" type="ORF">SEV965_LOCUS31889</name>
</gene>
<keyword evidence="4" id="KW-0858">Xylan degradation</keyword>
<dbReference type="Pfam" id="PF00331">
    <property type="entry name" value="Glyco_hydro_10"/>
    <property type="match status" value="1"/>
</dbReference>
<evidence type="ECO:0000256" key="7">
    <source>
        <dbReference type="ARBA" id="ARBA00023277"/>
    </source>
</evidence>
<name>A0A815EQK6_9BILA</name>
<dbReference type="EMBL" id="CAJOBE010004521">
    <property type="protein sequence ID" value="CAF3935582.1"/>
    <property type="molecule type" value="Genomic_DNA"/>
</dbReference>
<evidence type="ECO:0000256" key="8">
    <source>
        <dbReference type="ARBA" id="ARBA00023295"/>
    </source>
</evidence>
<dbReference type="SMART" id="SM00633">
    <property type="entry name" value="Glyco_10"/>
    <property type="match status" value="1"/>
</dbReference>
<evidence type="ECO:0000313" key="17">
    <source>
        <dbReference type="Proteomes" id="UP000663870"/>
    </source>
</evidence>
<feature type="signal peptide" evidence="10">
    <location>
        <begin position="1"/>
        <end position="21"/>
    </location>
</feature>
<reference evidence="12" key="1">
    <citation type="submission" date="2021-02" db="EMBL/GenBank/DDBJ databases">
        <authorList>
            <person name="Nowell W R."/>
        </authorList>
    </citation>
    <scope>NUCLEOTIDE SEQUENCE</scope>
</reference>
<keyword evidence="8" id="KW-0326">Glycosidase</keyword>
<dbReference type="Gene3D" id="3.20.20.80">
    <property type="entry name" value="Glycosidases"/>
    <property type="match status" value="1"/>
</dbReference>
<sequence length="508" mass="58876">MIREWRLLFWVCLAINSVVEAQNPLGLRASSALRGILFGTAANVNNLRKDVDGGQYNSFIKKNYHVIEPENDFKPMKLWHGINNYNWSNCDWLLGATTNSTGWAQQNGMQIRGHTLVWANDKNIPNWLLKQESSISSEKVKSLMYDYIHAVVGRYRGKVPWWDVVNEAIDDSKNNSRPFNLRDNFWYRKLGPDFVKYAFIFAQQADPQAKLYYNDYNNEDMGTKATRGFEMLKWVRSQGATVHGIGMQWHIRVSKNVKFADQHYQNAQRLIDNSFEFMVTELDVAIQINDGNPRDPNDVEKQGLLYRSILKYVLYFSPKCRALITWGFTDRYSWVPAFYNGTEGAALPIDWNYQPKLAYWQMQEELARVLPNGNYRLSPEYPPNKCLGVYDNNITRSVIQLYDDGCNTPNKKWTITWLNHGTYRLSPVSTSVHALSTYNTTASIGEVKINNSLFDINQEWVFSSYGKNLFRIRPRSAWWRALSVYGTTNVGIIDFINGDNKRWTVTSI</sequence>
<dbReference type="PRINTS" id="PR00134">
    <property type="entry name" value="GLHYDRLASE10"/>
</dbReference>
<keyword evidence="9" id="KW-0624">Polysaccharide degradation</keyword>
<evidence type="ECO:0000256" key="4">
    <source>
        <dbReference type="ARBA" id="ARBA00022651"/>
    </source>
</evidence>
<evidence type="ECO:0000313" key="16">
    <source>
        <dbReference type="Proteomes" id="UP000663854"/>
    </source>
</evidence>
<dbReference type="Gene3D" id="2.80.10.50">
    <property type="match status" value="1"/>
</dbReference>
<comment type="similarity">
    <text evidence="2">Belongs to the glycosyl hydrolase 10 (cellulase F) family.</text>
</comment>
<dbReference type="InterPro" id="IPR001000">
    <property type="entry name" value="GH10_dom"/>
</dbReference>
<evidence type="ECO:0000313" key="14">
    <source>
        <dbReference type="EMBL" id="CAF1581853.1"/>
    </source>
</evidence>
<dbReference type="PROSITE" id="PS50231">
    <property type="entry name" value="RICIN_B_LECTIN"/>
    <property type="match status" value="1"/>
</dbReference>
<dbReference type="InterPro" id="IPR044846">
    <property type="entry name" value="GH10"/>
</dbReference>
<keyword evidence="17" id="KW-1185">Reference proteome</keyword>
<dbReference type="EC" id="3.2.1.8" evidence="3"/>
<dbReference type="SUPFAM" id="SSF51445">
    <property type="entry name" value="(Trans)glycosidases"/>
    <property type="match status" value="1"/>
</dbReference>
<feature type="domain" description="GH10" evidence="11">
    <location>
        <begin position="27"/>
        <end position="365"/>
    </location>
</feature>
<dbReference type="Proteomes" id="UP000663854">
    <property type="component" value="Unassembled WGS sequence"/>
</dbReference>
<dbReference type="EMBL" id="CAJNOL010004139">
    <property type="protein sequence ID" value="CAF1581853.1"/>
    <property type="molecule type" value="Genomic_DNA"/>
</dbReference>
<evidence type="ECO:0000256" key="9">
    <source>
        <dbReference type="ARBA" id="ARBA00023326"/>
    </source>
</evidence>
<dbReference type="EMBL" id="CAJNOU010003818">
    <property type="protein sequence ID" value="CAF1411670.1"/>
    <property type="molecule type" value="Genomic_DNA"/>
</dbReference>
<dbReference type="PANTHER" id="PTHR31490:SF88">
    <property type="entry name" value="BETA-XYLANASE"/>
    <property type="match status" value="1"/>
</dbReference>
<dbReference type="PROSITE" id="PS51760">
    <property type="entry name" value="GH10_2"/>
    <property type="match status" value="1"/>
</dbReference>
<dbReference type="InterPro" id="IPR035992">
    <property type="entry name" value="Ricin_B-like_lectins"/>
</dbReference>
<evidence type="ECO:0000256" key="6">
    <source>
        <dbReference type="ARBA" id="ARBA00022801"/>
    </source>
</evidence>